<dbReference type="Pfam" id="PF12796">
    <property type="entry name" value="Ank_2"/>
    <property type="match status" value="2"/>
</dbReference>
<feature type="non-terminal residue" evidence="13">
    <location>
        <position position="309"/>
    </location>
</feature>
<dbReference type="Gene3D" id="1.25.40.20">
    <property type="entry name" value="Ankyrin repeat-containing domain"/>
    <property type="match status" value="2"/>
</dbReference>
<keyword evidence="6 12" id="KW-0040">ANK repeat</keyword>
<accession>A0A443S2C5</accession>
<keyword evidence="5" id="KW-0638">Presynaptic neurotoxin</keyword>
<dbReference type="PROSITE" id="PS50297">
    <property type="entry name" value="ANK_REP_REGION"/>
    <property type="match status" value="2"/>
</dbReference>
<evidence type="ECO:0000313" key="14">
    <source>
        <dbReference type="Proteomes" id="UP000288716"/>
    </source>
</evidence>
<feature type="repeat" description="ANK" evidence="12">
    <location>
        <begin position="37"/>
        <end position="69"/>
    </location>
</feature>
<keyword evidence="7" id="KW-0472">Membrane</keyword>
<proteinExistence type="inferred from homology"/>
<evidence type="ECO:0000256" key="11">
    <source>
        <dbReference type="ARBA" id="ARBA00049811"/>
    </source>
</evidence>
<dbReference type="GO" id="GO:0044231">
    <property type="term" value="C:host cell presynaptic membrane"/>
    <property type="evidence" value="ECO:0007669"/>
    <property type="project" value="UniProtKB-KW"/>
</dbReference>
<dbReference type="SMART" id="SM00248">
    <property type="entry name" value="ANK"/>
    <property type="match status" value="7"/>
</dbReference>
<dbReference type="SUPFAM" id="SSF48403">
    <property type="entry name" value="Ankyrin repeat"/>
    <property type="match status" value="1"/>
</dbReference>
<dbReference type="PANTHER" id="PTHR24198">
    <property type="entry name" value="ANKYRIN REPEAT AND PROTEIN KINASE DOMAIN-CONTAINING PROTEIN"/>
    <property type="match status" value="1"/>
</dbReference>
<evidence type="ECO:0000256" key="10">
    <source>
        <dbReference type="ARBA" id="ARBA00049715"/>
    </source>
</evidence>
<comment type="similarity">
    <text evidence="9">Belongs to the cationic peptide 01 (latrotoxin) family. 03 (alpha-latrotoxin) subfamily.</text>
</comment>
<dbReference type="OrthoDB" id="1577640at2759"/>
<dbReference type="AlphaFoldDB" id="A0A443S2C5"/>
<evidence type="ECO:0000256" key="5">
    <source>
        <dbReference type="ARBA" id="ARBA00023028"/>
    </source>
</evidence>
<dbReference type="VEuPathDB" id="VectorBase:LDEU010361"/>
<dbReference type="STRING" id="299467.A0A443S2C5"/>
<evidence type="ECO:0000256" key="6">
    <source>
        <dbReference type="ARBA" id="ARBA00023043"/>
    </source>
</evidence>
<evidence type="ECO:0000256" key="4">
    <source>
        <dbReference type="ARBA" id="ARBA00022737"/>
    </source>
</evidence>
<feature type="repeat" description="ANK" evidence="12">
    <location>
        <begin position="70"/>
        <end position="102"/>
    </location>
</feature>
<name>A0A443S2C5_9ACAR</name>
<evidence type="ECO:0000256" key="2">
    <source>
        <dbReference type="ARBA" id="ARBA00022483"/>
    </source>
</evidence>
<dbReference type="EMBL" id="NCKV01011253">
    <property type="protein sequence ID" value="RWS21679.1"/>
    <property type="molecule type" value="Genomic_DNA"/>
</dbReference>
<dbReference type="Proteomes" id="UP000288716">
    <property type="component" value="Unassembled WGS sequence"/>
</dbReference>
<gene>
    <name evidence="13" type="ORF">B4U80_11798</name>
</gene>
<dbReference type="PROSITE" id="PS50088">
    <property type="entry name" value="ANK_REPEAT"/>
    <property type="match status" value="3"/>
</dbReference>
<keyword evidence="8" id="KW-1053">Target membrane</keyword>
<reference evidence="13 14" key="1">
    <citation type="journal article" date="2018" name="Gigascience">
        <title>Genomes of trombidid mites reveal novel predicted allergens and laterally-transferred genes associated with secondary metabolism.</title>
        <authorList>
            <person name="Dong X."/>
            <person name="Chaisiri K."/>
            <person name="Xia D."/>
            <person name="Armstrong S.D."/>
            <person name="Fang Y."/>
            <person name="Donnelly M.J."/>
            <person name="Kadowaki T."/>
            <person name="McGarry J.W."/>
            <person name="Darby A.C."/>
            <person name="Makepeace B.L."/>
        </authorList>
    </citation>
    <scope>NUCLEOTIDE SEQUENCE [LARGE SCALE GENOMIC DNA]</scope>
    <source>
        <strain evidence="13">UoL-UT</strain>
    </source>
</reference>
<keyword evidence="14" id="KW-1185">Reference proteome</keyword>
<sequence>MAYKQQQLFRFCSTGNVSEVKRLIYNENVNLHARDEKGNSCVHSAARSNQHKVLQLLIKIAADLNAVNNDGFSPLHSAIYSGAECCVSLLLKEHILVNRFNNEGLTELMLAVQIRENLDPPHQFAIIKQLLNHDEIDLRAISRDRQRQSALHYAAFCGNVFAVKRILEKDASLHELQNAFKNLPIHLAASSRNNDVIKAIYQKVPNLDINVKGHKSVTPLQMALKFGHFSTVELLVHLKADCNAFDRDGNTALHMAVEAFNDCCHGTKKLRCVQKGNDSKEIKRIRESLSTTLQINCSNLAVVFFLIEN</sequence>
<comment type="subunit">
    <text evidence="10">Homotetramer in membranes.</text>
</comment>
<evidence type="ECO:0000313" key="13">
    <source>
        <dbReference type="EMBL" id="RWS21679.1"/>
    </source>
</evidence>
<comment type="caution">
    <text evidence="13">The sequence shown here is derived from an EMBL/GenBank/DDBJ whole genome shotgun (WGS) entry which is preliminary data.</text>
</comment>
<keyword evidence="4" id="KW-0677">Repeat</keyword>
<dbReference type="GO" id="GO:0006887">
    <property type="term" value="P:exocytosis"/>
    <property type="evidence" value="ECO:0007669"/>
    <property type="project" value="UniProtKB-KW"/>
</dbReference>
<keyword evidence="5" id="KW-0800">Toxin</keyword>
<keyword evidence="3" id="KW-1052">Target cell membrane</keyword>
<evidence type="ECO:0000256" key="3">
    <source>
        <dbReference type="ARBA" id="ARBA00022537"/>
    </source>
</evidence>
<dbReference type="Pfam" id="PF13637">
    <property type="entry name" value="Ank_4"/>
    <property type="match status" value="1"/>
</dbReference>
<protein>
    <recommendedName>
        <fullName evidence="11">Alpha-latrotoxin</fullName>
    </recommendedName>
</protein>
<evidence type="ECO:0000256" key="12">
    <source>
        <dbReference type="PROSITE-ProRule" id="PRU00023"/>
    </source>
</evidence>
<dbReference type="InterPro" id="IPR036770">
    <property type="entry name" value="Ankyrin_rpt-contain_sf"/>
</dbReference>
<dbReference type="PANTHER" id="PTHR24198:SF165">
    <property type="entry name" value="ANKYRIN REPEAT-CONTAINING PROTEIN-RELATED"/>
    <property type="match status" value="1"/>
</dbReference>
<organism evidence="13 14">
    <name type="scientific">Leptotrombidium deliense</name>
    <dbReference type="NCBI Taxonomy" id="299467"/>
    <lineage>
        <taxon>Eukaryota</taxon>
        <taxon>Metazoa</taxon>
        <taxon>Ecdysozoa</taxon>
        <taxon>Arthropoda</taxon>
        <taxon>Chelicerata</taxon>
        <taxon>Arachnida</taxon>
        <taxon>Acari</taxon>
        <taxon>Acariformes</taxon>
        <taxon>Trombidiformes</taxon>
        <taxon>Prostigmata</taxon>
        <taxon>Anystina</taxon>
        <taxon>Parasitengona</taxon>
        <taxon>Trombiculoidea</taxon>
        <taxon>Trombiculidae</taxon>
        <taxon>Leptotrombidium</taxon>
    </lineage>
</organism>
<dbReference type="InterPro" id="IPR002110">
    <property type="entry name" value="Ankyrin_rpt"/>
</dbReference>
<evidence type="ECO:0000256" key="1">
    <source>
        <dbReference type="ARBA" id="ARBA00004175"/>
    </source>
</evidence>
<dbReference type="Pfam" id="PF00023">
    <property type="entry name" value="Ank"/>
    <property type="match status" value="1"/>
</dbReference>
<evidence type="ECO:0000256" key="8">
    <source>
        <dbReference type="ARBA" id="ARBA00023298"/>
    </source>
</evidence>
<dbReference type="GO" id="GO:0044218">
    <property type="term" value="C:other organism cell membrane"/>
    <property type="evidence" value="ECO:0007669"/>
    <property type="project" value="UniProtKB-KW"/>
</dbReference>
<evidence type="ECO:0000256" key="9">
    <source>
        <dbReference type="ARBA" id="ARBA00049657"/>
    </source>
</evidence>
<keyword evidence="5" id="KW-0528">Neurotoxin</keyword>
<feature type="repeat" description="ANK" evidence="12">
    <location>
        <begin position="215"/>
        <end position="247"/>
    </location>
</feature>
<evidence type="ECO:0000256" key="7">
    <source>
        <dbReference type="ARBA" id="ARBA00023136"/>
    </source>
</evidence>
<keyword evidence="2" id="KW-0268">Exocytosis</keyword>
<comment type="subcellular location">
    <subcellularLocation>
        <location evidence="1">Target cell membrane</location>
    </subcellularLocation>
</comment>